<gene>
    <name evidence="3" type="ORF">LGLO00237_LOCUS24931</name>
</gene>
<keyword evidence="2" id="KW-0812">Transmembrane</keyword>
<feature type="compositionally biased region" description="Polar residues" evidence="1">
    <location>
        <begin position="430"/>
        <end position="440"/>
    </location>
</feature>
<evidence type="ECO:0000256" key="1">
    <source>
        <dbReference type="SAM" id="MobiDB-lite"/>
    </source>
</evidence>
<evidence type="ECO:0000256" key="2">
    <source>
        <dbReference type="SAM" id="Phobius"/>
    </source>
</evidence>
<dbReference type="EMBL" id="HBIV01034944">
    <property type="protein sequence ID" value="CAE0673255.1"/>
    <property type="molecule type" value="Transcribed_RNA"/>
</dbReference>
<reference evidence="3" key="1">
    <citation type="submission" date="2021-01" db="EMBL/GenBank/DDBJ databases">
        <authorList>
            <person name="Corre E."/>
            <person name="Pelletier E."/>
            <person name="Niang G."/>
            <person name="Scheremetjew M."/>
            <person name="Finn R."/>
            <person name="Kale V."/>
            <person name="Holt S."/>
            <person name="Cochrane G."/>
            <person name="Meng A."/>
            <person name="Brown T."/>
            <person name="Cohen L."/>
        </authorList>
    </citation>
    <scope>NUCLEOTIDE SEQUENCE</scope>
    <source>
        <strain evidence="3">CCCM811</strain>
    </source>
</reference>
<dbReference type="AlphaFoldDB" id="A0A7S4DVW9"/>
<name>A0A7S4DVW9_9EUKA</name>
<dbReference type="PANTHER" id="PTHR33645">
    <property type="entry name" value="AMINOPEPTIDASE (DUF3754)"/>
    <property type="match status" value="1"/>
</dbReference>
<keyword evidence="2" id="KW-0472">Membrane</keyword>
<feature type="compositionally biased region" description="Low complexity" evidence="1">
    <location>
        <begin position="468"/>
        <end position="482"/>
    </location>
</feature>
<organism evidence="3">
    <name type="scientific">Lotharella globosa</name>
    <dbReference type="NCBI Taxonomy" id="91324"/>
    <lineage>
        <taxon>Eukaryota</taxon>
        <taxon>Sar</taxon>
        <taxon>Rhizaria</taxon>
        <taxon>Cercozoa</taxon>
        <taxon>Chlorarachniophyceae</taxon>
        <taxon>Lotharella</taxon>
    </lineage>
</organism>
<dbReference type="PANTHER" id="PTHR33645:SF11">
    <property type="entry name" value="AMINOPEPTIDASE (DUF3754)"/>
    <property type="match status" value="1"/>
</dbReference>
<proteinExistence type="predicted"/>
<evidence type="ECO:0000313" key="3">
    <source>
        <dbReference type="EMBL" id="CAE0673255.1"/>
    </source>
</evidence>
<protein>
    <submittedName>
        <fullName evidence="3">Uncharacterized protein</fullName>
    </submittedName>
</protein>
<accession>A0A7S4DVW9</accession>
<feature type="region of interest" description="Disordered" evidence="1">
    <location>
        <begin position="394"/>
        <end position="482"/>
    </location>
</feature>
<sequence length="511" mass="57619">MTPLSHRCQMNLCGLRKIIEVDWQQLDGSFIQEFLKRQTKEVKGLKQQEVPDFANHCLIFWRGVFIRRESGFFRTEKIDLMVQRYWQLFEWLFRGQPMPKSPPVSPRYAKGRNVSQTATYLFNRVREGVFTRRTIRDDVKEKGFFSVFTKSHLEEVCLEEVVMISRTSQTKDLKIMRYNGLALADLVALLPLKVQSNWADYLMLFLTVALFASYAIGVFRNYMVIIPIVLSLTRRAALYGLRRNMAQQRAKAFLAGHQKQTTANQISEISHIAHASKEQQVMTLALAYTVLWMRGGRKINQCSEVGMTCYELMEECKTFCRVAKLSLLSIEPDICKTVRVLTKFGLARLEPKQKGAPKTTVVCIQHKAVKVHVRAVDPFCRDFQSQQNWSASARTAADLSPVREHSASSPEKKWSQSARSATDDAPVGQQGASSEESSPGGTVPFRVPPKVPELTTSVSAEQSAAGFSDSSTLSSPRTPRSMSGKLLQRKIYAVGLGQATANVYAVLKTLI</sequence>
<feature type="compositionally biased region" description="Basic and acidic residues" evidence="1">
    <location>
        <begin position="401"/>
        <end position="414"/>
    </location>
</feature>
<keyword evidence="2" id="KW-1133">Transmembrane helix</keyword>
<feature type="transmembrane region" description="Helical" evidence="2">
    <location>
        <begin position="198"/>
        <end position="216"/>
    </location>
</feature>